<evidence type="ECO:0000313" key="4">
    <source>
        <dbReference type="Proteomes" id="UP000646749"/>
    </source>
</evidence>
<evidence type="ECO:0000256" key="2">
    <source>
        <dbReference type="SAM" id="SignalP"/>
    </source>
</evidence>
<feature type="transmembrane region" description="Helical" evidence="1">
    <location>
        <begin position="298"/>
        <end position="318"/>
    </location>
</feature>
<name>A0ABQ4E684_9ACTN</name>
<accession>A0ABQ4E684</accession>
<keyword evidence="4" id="KW-1185">Reference proteome</keyword>
<feature type="chain" id="PRO_5047322649" description="Peptidase" evidence="2">
    <location>
        <begin position="21"/>
        <end position="341"/>
    </location>
</feature>
<keyword evidence="1" id="KW-0472">Membrane</keyword>
<keyword evidence="1" id="KW-0812">Transmembrane</keyword>
<dbReference type="Proteomes" id="UP000646749">
    <property type="component" value="Unassembled WGS sequence"/>
</dbReference>
<sequence>MLLASVALLATGVPAAPAVAGQTTSARRAPDRAGIGLQLIDIPVARVKDPRALAYIVDHVRPGTTIKRRVEVRNTTGRRQHVELYAGAAKIDGNVFAAADGRGGNDLSGWVRLESNSVDLPPGGRKRVRVTVAVPETAPAGERYGAIWAQISSPPSDGGNVLQIHRVGVRMYLDIGLGGEPPSDFRVDGMAVGPGDGTWPAVTAWVENTGGRALDMAGNLHLSSTSGTVRAGPFPVTNGVTILPGQRGQVSVLVNQPLSAGRWKARLELTSGTVKRTAEAELTLNGSARAAEPTDRRWLVFGPGIGLALVLLVGLLGWRRRRRRRVPVEAPTGRHSAPTPH</sequence>
<evidence type="ECO:0000256" key="1">
    <source>
        <dbReference type="SAM" id="Phobius"/>
    </source>
</evidence>
<proteinExistence type="predicted"/>
<feature type="signal peptide" evidence="2">
    <location>
        <begin position="1"/>
        <end position="20"/>
    </location>
</feature>
<keyword evidence="1" id="KW-1133">Transmembrane helix</keyword>
<keyword evidence="2" id="KW-0732">Signal</keyword>
<gene>
    <name evidence="3" type="ORF">Pen02_51190</name>
</gene>
<dbReference type="EMBL" id="BONW01000025">
    <property type="protein sequence ID" value="GIG90183.1"/>
    <property type="molecule type" value="Genomic_DNA"/>
</dbReference>
<dbReference type="RefSeq" id="WP_203868619.1">
    <property type="nucleotide sequence ID" value="NZ_BONW01000025.1"/>
</dbReference>
<protein>
    <recommendedName>
        <fullName evidence="5">Peptidase</fullName>
    </recommendedName>
</protein>
<evidence type="ECO:0000313" key="3">
    <source>
        <dbReference type="EMBL" id="GIG90183.1"/>
    </source>
</evidence>
<evidence type="ECO:0008006" key="5">
    <source>
        <dbReference type="Google" id="ProtNLM"/>
    </source>
</evidence>
<reference evidence="3 4" key="1">
    <citation type="submission" date="2021-01" db="EMBL/GenBank/DDBJ databases">
        <title>Whole genome shotgun sequence of Plantactinospora endophytica NBRC 110450.</title>
        <authorList>
            <person name="Komaki H."/>
            <person name="Tamura T."/>
        </authorList>
    </citation>
    <scope>NUCLEOTIDE SEQUENCE [LARGE SCALE GENOMIC DNA]</scope>
    <source>
        <strain evidence="3 4">NBRC 110450</strain>
    </source>
</reference>
<comment type="caution">
    <text evidence="3">The sequence shown here is derived from an EMBL/GenBank/DDBJ whole genome shotgun (WGS) entry which is preliminary data.</text>
</comment>
<organism evidence="3 4">
    <name type="scientific">Plantactinospora endophytica</name>
    <dbReference type="NCBI Taxonomy" id="673535"/>
    <lineage>
        <taxon>Bacteria</taxon>
        <taxon>Bacillati</taxon>
        <taxon>Actinomycetota</taxon>
        <taxon>Actinomycetes</taxon>
        <taxon>Micromonosporales</taxon>
        <taxon>Micromonosporaceae</taxon>
        <taxon>Plantactinospora</taxon>
    </lineage>
</organism>